<protein>
    <submittedName>
        <fullName evidence="2">ECF transporter S component</fullName>
    </submittedName>
</protein>
<feature type="transmembrane region" description="Helical" evidence="1">
    <location>
        <begin position="16"/>
        <end position="38"/>
    </location>
</feature>
<dbReference type="EMBL" id="JBHSOZ010000004">
    <property type="protein sequence ID" value="MFC5713148.1"/>
    <property type="molecule type" value="Genomic_DNA"/>
</dbReference>
<reference evidence="3" key="1">
    <citation type="journal article" date="2019" name="Int. J. Syst. Evol. Microbiol.">
        <title>The Global Catalogue of Microorganisms (GCM) 10K type strain sequencing project: providing services to taxonomists for standard genome sequencing and annotation.</title>
        <authorList>
            <consortium name="The Broad Institute Genomics Platform"/>
            <consortium name="The Broad Institute Genome Sequencing Center for Infectious Disease"/>
            <person name="Wu L."/>
            <person name="Ma J."/>
        </authorList>
    </citation>
    <scope>NUCLEOTIDE SEQUENCE [LARGE SCALE GENOMIC DNA]</scope>
    <source>
        <strain evidence="3">CECT 7184</strain>
    </source>
</reference>
<organism evidence="2 3">
    <name type="scientific">Thalassorhabdus alkalitolerans</name>
    <dbReference type="NCBI Taxonomy" id="2282697"/>
    <lineage>
        <taxon>Bacteria</taxon>
        <taxon>Bacillati</taxon>
        <taxon>Bacillota</taxon>
        <taxon>Bacilli</taxon>
        <taxon>Bacillales</taxon>
        <taxon>Bacillaceae</taxon>
        <taxon>Thalassorhabdus</taxon>
    </lineage>
</organism>
<evidence type="ECO:0000313" key="3">
    <source>
        <dbReference type="Proteomes" id="UP001596142"/>
    </source>
</evidence>
<feature type="transmembrane region" description="Helical" evidence="1">
    <location>
        <begin position="110"/>
        <end position="129"/>
    </location>
</feature>
<comment type="caution">
    <text evidence="2">The sequence shown here is derived from an EMBL/GenBank/DDBJ whole genome shotgun (WGS) entry which is preliminary data.</text>
</comment>
<accession>A0ABW0YL29</accession>
<dbReference type="Proteomes" id="UP001596142">
    <property type="component" value="Unassembled WGS sequence"/>
</dbReference>
<dbReference type="Gene3D" id="1.10.1760.20">
    <property type="match status" value="1"/>
</dbReference>
<keyword evidence="3" id="KW-1185">Reference proteome</keyword>
<sequence>MSHKVIKQSELKKSTVVWTLIAMFVALSVLGAAVKVPFILTSVSLDSTAALIAGGIMGPGIGAAVGLFGHLASSFFGGLPLGPFHIVIAAEMAVLVYIFSSLYKKGWHKISVVFFILGNAILAPLPFWFLISPAFYAGMVPALLIASSINALLSFFALTRLKKAGIEEKIWKERI</sequence>
<dbReference type="Pfam" id="PF12822">
    <property type="entry name" value="ECF_trnsprt"/>
    <property type="match status" value="1"/>
</dbReference>
<feature type="transmembrane region" description="Helical" evidence="1">
    <location>
        <begin position="50"/>
        <end position="72"/>
    </location>
</feature>
<dbReference type="InterPro" id="IPR024529">
    <property type="entry name" value="ECF_trnsprt_substrate-spec"/>
</dbReference>
<keyword evidence="1" id="KW-0472">Membrane</keyword>
<feature type="transmembrane region" description="Helical" evidence="1">
    <location>
        <begin position="84"/>
        <end position="103"/>
    </location>
</feature>
<keyword evidence="1" id="KW-0812">Transmembrane</keyword>
<proteinExistence type="predicted"/>
<evidence type="ECO:0000313" key="2">
    <source>
        <dbReference type="EMBL" id="MFC5713148.1"/>
    </source>
</evidence>
<evidence type="ECO:0000256" key="1">
    <source>
        <dbReference type="SAM" id="Phobius"/>
    </source>
</evidence>
<name>A0ABW0YL29_9BACI</name>
<feature type="transmembrane region" description="Helical" evidence="1">
    <location>
        <begin position="135"/>
        <end position="158"/>
    </location>
</feature>
<dbReference type="RefSeq" id="WP_385940681.1">
    <property type="nucleotide sequence ID" value="NZ_JBHSOZ010000004.1"/>
</dbReference>
<gene>
    <name evidence="2" type="ORF">ACFPU1_10160</name>
</gene>
<keyword evidence="1" id="KW-1133">Transmembrane helix</keyword>